<dbReference type="STRING" id="84645.A0A498M897"/>
<dbReference type="Gene3D" id="3.40.50.300">
    <property type="entry name" value="P-loop containing nucleotide triphosphate hydrolases"/>
    <property type="match status" value="4"/>
</dbReference>
<evidence type="ECO:0000256" key="2">
    <source>
        <dbReference type="ARBA" id="ARBA00022741"/>
    </source>
</evidence>
<feature type="domain" description="AIG1-type G" evidence="6">
    <location>
        <begin position="545"/>
        <end position="733"/>
    </location>
</feature>
<dbReference type="Proteomes" id="UP000290572">
    <property type="component" value="Unassembled WGS sequence"/>
</dbReference>
<dbReference type="PANTHER" id="PTHR10903">
    <property type="entry name" value="GTPASE, IMAP FAMILY MEMBER-RELATED"/>
    <property type="match status" value="1"/>
</dbReference>
<comment type="caution">
    <text evidence="7">The sequence shown here is derived from an EMBL/GenBank/DDBJ whole genome shotgun (WGS) entry which is preliminary data.</text>
</comment>
<organism evidence="7 8">
    <name type="scientific">Labeo rohita</name>
    <name type="common">Indian major carp</name>
    <name type="synonym">Cyprinus rohita</name>
    <dbReference type="NCBI Taxonomy" id="84645"/>
    <lineage>
        <taxon>Eukaryota</taxon>
        <taxon>Metazoa</taxon>
        <taxon>Chordata</taxon>
        <taxon>Craniata</taxon>
        <taxon>Vertebrata</taxon>
        <taxon>Euteleostomi</taxon>
        <taxon>Actinopterygii</taxon>
        <taxon>Neopterygii</taxon>
        <taxon>Teleostei</taxon>
        <taxon>Ostariophysi</taxon>
        <taxon>Cypriniformes</taxon>
        <taxon>Cyprinidae</taxon>
        <taxon>Labeoninae</taxon>
        <taxon>Labeonini</taxon>
        <taxon>Labeo</taxon>
    </lineage>
</organism>
<dbReference type="SUPFAM" id="SSF52540">
    <property type="entry name" value="P-loop containing nucleoside triphosphate hydrolases"/>
    <property type="match status" value="1"/>
</dbReference>
<gene>
    <name evidence="7" type="ORF">ROHU_009759</name>
</gene>
<protein>
    <submittedName>
        <fullName evidence="7">GTPase IMAP family member 8-like protein</fullName>
    </submittedName>
</protein>
<dbReference type="PANTHER" id="PTHR10903:SF170">
    <property type="entry name" value="GTPASE IMAP FAMILY MEMBER 7"/>
    <property type="match status" value="1"/>
</dbReference>
<evidence type="ECO:0000256" key="5">
    <source>
        <dbReference type="SAM" id="MobiDB-lite"/>
    </source>
</evidence>
<keyword evidence="4" id="KW-0175">Coiled coil</keyword>
<feature type="domain" description="AIG1-type G" evidence="6">
    <location>
        <begin position="352"/>
        <end position="498"/>
    </location>
</feature>
<comment type="similarity">
    <text evidence="1">Belongs to the TRAFAC class TrmE-Era-EngA-EngB-Septin-like GTPase superfamily. AIG1/Toc34/Toc159-like paraseptin GTPase family. IAN subfamily.</text>
</comment>
<evidence type="ECO:0000256" key="4">
    <source>
        <dbReference type="SAM" id="Coils"/>
    </source>
</evidence>
<proteinExistence type="inferred from homology"/>
<reference evidence="7 8" key="1">
    <citation type="submission" date="2018-03" db="EMBL/GenBank/DDBJ databases">
        <title>Draft genome sequence of Rohu Carp (Labeo rohita).</title>
        <authorList>
            <person name="Das P."/>
            <person name="Kushwaha B."/>
            <person name="Joshi C.G."/>
            <person name="Kumar D."/>
            <person name="Nagpure N.S."/>
            <person name="Sahoo L."/>
            <person name="Das S.P."/>
            <person name="Bit A."/>
            <person name="Patnaik S."/>
            <person name="Meher P.K."/>
            <person name="Jayasankar P."/>
            <person name="Koringa P.G."/>
            <person name="Patel N.V."/>
            <person name="Hinsu A.T."/>
            <person name="Kumar R."/>
            <person name="Pandey M."/>
            <person name="Agarwal S."/>
            <person name="Srivastava S."/>
            <person name="Singh M."/>
            <person name="Iquebal M.A."/>
            <person name="Jaiswal S."/>
            <person name="Angadi U.B."/>
            <person name="Kumar N."/>
            <person name="Raza M."/>
            <person name="Shah T.M."/>
            <person name="Rai A."/>
            <person name="Jena J.K."/>
        </authorList>
    </citation>
    <scope>NUCLEOTIDE SEQUENCE [LARGE SCALE GENOMIC DNA]</scope>
    <source>
        <strain evidence="7">DASCIFA01</strain>
        <tissue evidence="7">Testis</tissue>
    </source>
</reference>
<dbReference type="InterPro" id="IPR027417">
    <property type="entry name" value="P-loop_NTPase"/>
</dbReference>
<dbReference type="AlphaFoldDB" id="A0A498M897"/>
<sequence>MYTMVLFTRGDFLQKKTIEQYLGEPESALNQLIAECRNRFHVFNNKETRDRTQVTDLLQKIDNMVKTNRGSYYSCKMFREMEREKQEEQKKILMEKLEHLSRETEELMSKHKEEKKMMKIKMEEDHDKERRRREEEFIEREERYKKDIKEREEQERKTREEMKRQLQVDINIVQYMIILTNFSENDKQRVKYVLNLFSKQAMKHTIVVTTDEETSEFMSPPYMITNNAIHNLIKECGGGSLQFNKGKPEWRSELFRRTEEIFKEEREEYPICDMYEDESDGSSEDEDLSRSGDSVRGDDEEKKDSDLKGSTKTASDEGVMITGKPKLNIVLCGNNPTLKSSVSKMFRGVTSKPQKVKRKVCQKREGMILGRQISLMELPALTRLSEEEVMHQTLRCVSLCDPGVHLFILVTPVSPLTIEDRAEMEKIKGTFCSQEHFMVLFTTKLTVDKSVSDFVESTESQRPVNLYGSWHSVMGLKDQRSSEQISDLFDRIESMKTEPYSLPMYLRAPEKRVRHELEKKLRVRDNEIKELQEKIKTMVPEGVKLNLVVCGSNNRLKSFISNLILNQSERRSELSSECVRRDMELHGRLISLVELPALFNTQLSEEEVMCQTHHCVSLCHPGVHVFIIIFPDAPINNEDRAEIEEIQRIFSSRINKHIMILIKQNSEHQTEKLNEETQSVIQKFGGRHQFIGPNTQMSVLMEKLEQIVEENSGVCFSTETMMETKMEKLQKFEEMKRRIYSLETTL</sequence>
<keyword evidence="3" id="KW-0342">GTP-binding</keyword>
<dbReference type="Pfam" id="PF04548">
    <property type="entry name" value="AIG1"/>
    <property type="match status" value="4"/>
</dbReference>
<evidence type="ECO:0000256" key="1">
    <source>
        <dbReference type="ARBA" id="ARBA00008535"/>
    </source>
</evidence>
<dbReference type="EMBL" id="QBIY01012987">
    <property type="protein sequence ID" value="RXN13387.1"/>
    <property type="molecule type" value="Genomic_DNA"/>
</dbReference>
<feature type="compositionally biased region" description="Acidic residues" evidence="5">
    <location>
        <begin position="274"/>
        <end position="287"/>
    </location>
</feature>
<keyword evidence="2" id="KW-0547">Nucleotide-binding</keyword>
<keyword evidence="8" id="KW-1185">Reference proteome</keyword>
<feature type="region of interest" description="Disordered" evidence="5">
    <location>
        <begin position="272"/>
        <end position="318"/>
    </location>
</feature>
<evidence type="ECO:0000259" key="6">
    <source>
        <dbReference type="Pfam" id="PF04548"/>
    </source>
</evidence>
<name>A0A498M897_LABRO</name>
<dbReference type="GO" id="GO:0005525">
    <property type="term" value="F:GTP binding"/>
    <property type="evidence" value="ECO:0007669"/>
    <property type="project" value="UniProtKB-KW"/>
</dbReference>
<feature type="coiled-coil region" evidence="4">
    <location>
        <begin position="78"/>
        <end position="169"/>
    </location>
</feature>
<feature type="compositionally biased region" description="Basic and acidic residues" evidence="5">
    <location>
        <begin position="288"/>
        <end position="309"/>
    </location>
</feature>
<feature type="domain" description="AIG1-type G" evidence="6">
    <location>
        <begin position="2"/>
        <end position="89"/>
    </location>
</feature>
<dbReference type="InterPro" id="IPR045058">
    <property type="entry name" value="GIMA/IAN/Toc"/>
</dbReference>
<dbReference type="InterPro" id="IPR006703">
    <property type="entry name" value="G_AIG1"/>
</dbReference>
<evidence type="ECO:0000256" key="3">
    <source>
        <dbReference type="ARBA" id="ARBA00023134"/>
    </source>
</evidence>
<evidence type="ECO:0000313" key="8">
    <source>
        <dbReference type="Proteomes" id="UP000290572"/>
    </source>
</evidence>
<evidence type="ECO:0000313" key="7">
    <source>
        <dbReference type="EMBL" id="RXN13387.1"/>
    </source>
</evidence>
<feature type="domain" description="AIG1-type G" evidence="6">
    <location>
        <begin position="150"/>
        <end position="278"/>
    </location>
</feature>
<accession>A0A498M897</accession>